<reference evidence="2" key="1">
    <citation type="submission" date="2017-03" db="EMBL/GenBank/DDBJ databases">
        <title>Phytopthora megakarya and P. palmivora, two closely related causual agents of cacao black pod achieved similar genome size and gene model numbers by different mechanisms.</title>
        <authorList>
            <person name="Ali S."/>
            <person name="Shao J."/>
            <person name="Larry D.J."/>
            <person name="Kronmiller B."/>
            <person name="Shen D."/>
            <person name="Strem M.D."/>
            <person name="Melnick R.L."/>
            <person name="Guiltinan M.J."/>
            <person name="Tyler B.M."/>
            <person name="Meinhardt L.W."/>
            <person name="Bailey B.A."/>
        </authorList>
    </citation>
    <scope>NUCLEOTIDE SEQUENCE [LARGE SCALE GENOMIC DNA]</scope>
    <source>
        <strain evidence="2">zdho120</strain>
    </source>
</reference>
<protein>
    <submittedName>
        <fullName evidence="1">Uncharacterized protein</fullName>
    </submittedName>
</protein>
<keyword evidence="2" id="KW-1185">Reference proteome</keyword>
<dbReference type="Proteomes" id="UP000198211">
    <property type="component" value="Unassembled WGS sequence"/>
</dbReference>
<sequence length="447" mass="51246">MEERWGFLVPWCDALNKRLDYNHLEYEDDPHGPQRRRLVVTLPMRKFCSDEETFRMKFQKVREGLQLLSAVANVDHSAWKYLLSKYCGVDIGKAGEEKFEEEIPARFLLLLDLEERQKGGNEEQFDADLVEFCGITQRKIQSEEFIKDLQKIAALDERIKVDKPGVEVEIPVRVLYRARQPFTASGDRPVEELVNAARAEKVIKTEWDAYSKENVEFGSLRCTFVLEPMIADFNNFPIGTEMVETLSALLHENVRFSRVTLNLRIDHKLEADEVLTRKTFGQLVTSIFGNERRSPEIRTAAQFEALCSAMVANHTTKRLYMSLWLDPVKTRICAFKWKWLAYALFSNRARESSVLESLKLTPMGSMSVDDMEAVKAVLAAEHPEEELCGTARGKDPKLGFLVVLKNKLCRLKFQPQLLFEPLVMMDRASGSMQCRLGMGDALFDAVT</sequence>
<gene>
    <name evidence="1" type="ORF">PHMEG_0005977</name>
</gene>
<accession>A0A225WQ92</accession>
<evidence type="ECO:0000313" key="2">
    <source>
        <dbReference type="Proteomes" id="UP000198211"/>
    </source>
</evidence>
<name>A0A225WQ92_9STRA</name>
<evidence type="ECO:0000313" key="1">
    <source>
        <dbReference type="EMBL" id="OWZ19724.1"/>
    </source>
</evidence>
<organism evidence="1 2">
    <name type="scientific">Phytophthora megakarya</name>
    <dbReference type="NCBI Taxonomy" id="4795"/>
    <lineage>
        <taxon>Eukaryota</taxon>
        <taxon>Sar</taxon>
        <taxon>Stramenopiles</taxon>
        <taxon>Oomycota</taxon>
        <taxon>Peronosporomycetes</taxon>
        <taxon>Peronosporales</taxon>
        <taxon>Peronosporaceae</taxon>
        <taxon>Phytophthora</taxon>
    </lineage>
</organism>
<dbReference type="OrthoDB" id="124962at2759"/>
<dbReference type="AlphaFoldDB" id="A0A225WQ92"/>
<proteinExistence type="predicted"/>
<dbReference type="EMBL" id="NBNE01000408">
    <property type="protein sequence ID" value="OWZ19724.1"/>
    <property type="molecule type" value="Genomic_DNA"/>
</dbReference>
<comment type="caution">
    <text evidence="1">The sequence shown here is derived from an EMBL/GenBank/DDBJ whole genome shotgun (WGS) entry which is preliminary data.</text>
</comment>